<sequence length="356" mass="39122">MQGNKSVVRLKSTRFPLEVNTKTLKYNAQDGTTGFSSETTYSLGDTVVTINITQEICSGRVKTVYVDISEDTGKGSFAKLSMRVTRNKRYGILCNYMNTLFGGSYNSVKENYCAPPLPEREMVHYICGENGCGGCFTLEKKKEEYGTVVRVQATHDFMVGEETMHMKVKIKNDDKGREEEGLNVEVEGPVKLTKDYVNHVVSGMRKKMLSAIETSTVSLAKNGTVQDSSKDGGREIDSRVKLTMSRLQASLHPSDVVTVLHSTAATQGNVRQEERLTSIRMSRCSVQNDAHDTRNGSTVSGMKEEECVQGSGRVFQKFVLLNPRLNGRASHPPTPAHPLPTSEASFVTSGTHACSA</sequence>
<feature type="compositionally biased region" description="Polar residues" evidence="1">
    <location>
        <begin position="342"/>
        <end position="356"/>
    </location>
</feature>
<dbReference type="AlphaFoldDB" id="A0A0L9TEV2"/>
<dbReference type="Proteomes" id="UP000053144">
    <property type="component" value="Unassembled WGS sequence"/>
</dbReference>
<name>A0A0L9TEV2_PHAAN</name>
<feature type="region of interest" description="Disordered" evidence="1">
    <location>
        <begin position="326"/>
        <end position="356"/>
    </location>
</feature>
<accession>A0A0L9TEV2</accession>
<dbReference type="EMBL" id="KQ258467">
    <property type="protein sequence ID" value="KOM29150.1"/>
    <property type="molecule type" value="Genomic_DNA"/>
</dbReference>
<dbReference type="Gramene" id="KOM29150">
    <property type="protein sequence ID" value="KOM29150"/>
    <property type="gene ID" value="LR48_Vigan635s007500"/>
</dbReference>
<evidence type="ECO:0000313" key="3">
    <source>
        <dbReference type="Proteomes" id="UP000053144"/>
    </source>
</evidence>
<protein>
    <submittedName>
        <fullName evidence="2">Uncharacterized protein</fullName>
    </submittedName>
</protein>
<gene>
    <name evidence="2" type="ORF">LR48_Vigan635s007500</name>
</gene>
<organism evidence="2 3">
    <name type="scientific">Phaseolus angularis</name>
    <name type="common">Azuki bean</name>
    <name type="synonym">Vigna angularis</name>
    <dbReference type="NCBI Taxonomy" id="3914"/>
    <lineage>
        <taxon>Eukaryota</taxon>
        <taxon>Viridiplantae</taxon>
        <taxon>Streptophyta</taxon>
        <taxon>Embryophyta</taxon>
        <taxon>Tracheophyta</taxon>
        <taxon>Spermatophyta</taxon>
        <taxon>Magnoliopsida</taxon>
        <taxon>eudicotyledons</taxon>
        <taxon>Gunneridae</taxon>
        <taxon>Pentapetalae</taxon>
        <taxon>rosids</taxon>
        <taxon>fabids</taxon>
        <taxon>Fabales</taxon>
        <taxon>Fabaceae</taxon>
        <taxon>Papilionoideae</taxon>
        <taxon>50 kb inversion clade</taxon>
        <taxon>NPAAA clade</taxon>
        <taxon>indigoferoid/millettioid clade</taxon>
        <taxon>Phaseoleae</taxon>
        <taxon>Vigna</taxon>
    </lineage>
</organism>
<proteinExistence type="predicted"/>
<evidence type="ECO:0000313" key="2">
    <source>
        <dbReference type="EMBL" id="KOM29150.1"/>
    </source>
</evidence>
<evidence type="ECO:0000256" key="1">
    <source>
        <dbReference type="SAM" id="MobiDB-lite"/>
    </source>
</evidence>
<reference evidence="3" key="1">
    <citation type="journal article" date="2015" name="Proc. Natl. Acad. Sci. U.S.A.">
        <title>Genome sequencing of adzuki bean (Vigna angularis) provides insight into high starch and low fat accumulation and domestication.</title>
        <authorList>
            <person name="Yang K."/>
            <person name="Tian Z."/>
            <person name="Chen C."/>
            <person name="Luo L."/>
            <person name="Zhao B."/>
            <person name="Wang Z."/>
            <person name="Yu L."/>
            <person name="Li Y."/>
            <person name="Sun Y."/>
            <person name="Li W."/>
            <person name="Chen Y."/>
            <person name="Li Y."/>
            <person name="Zhang Y."/>
            <person name="Ai D."/>
            <person name="Zhao J."/>
            <person name="Shang C."/>
            <person name="Ma Y."/>
            <person name="Wu B."/>
            <person name="Wang M."/>
            <person name="Gao L."/>
            <person name="Sun D."/>
            <person name="Zhang P."/>
            <person name="Guo F."/>
            <person name="Wang W."/>
            <person name="Li Y."/>
            <person name="Wang J."/>
            <person name="Varshney R.K."/>
            <person name="Wang J."/>
            <person name="Ling H.Q."/>
            <person name="Wan P."/>
        </authorList>
    </citation>
    <scope>NUCLEOTIDE SEQUENCE</scope>
    <source>
        <strain evidence="3">cv. Jingnong 6</strain>
    </source>
</reference>